<proteinExistence type="predicted"/>
<gene>
    <name evidence="1" type="ORF">Csa_5G599840</name>
</gene>
<keyword evidence="2" id="KW-1185">Reference proteome</keyword>
<dbReference type="Gramene" id="KGN51779">
    <property type="protein sequence ID" value="KGN51779"/>
    <property type="gene ID" value="Csa_5G599840"/>
</dbReference>
<organism evidence="1 2">
    <name type="scientific">Cucumis sativus</name>
    <name type="common">Cucumber</name>
    <dbReference type="NCBI Taxonomy" id="3659"/>
    <lineage>
        <taxon>Eukaryota</taxon>
        <taxon>Viridiplantae</taxon>
        <taxon>Streptophyta</taxon>
        <taxon>Embryophyta</taxon>
        <taxon>Tracheophyta</taxon>
        <taxon>Spermatophyta</taxon>
        <taxon>Magnoliopsida</taxon>
        <taxon>eudicotyledons</taxon>
        <taxon>Gunneridae</taxon>
        <taxon>Pentapetalae</taxon>
        <taxon>rosids</taxon>
        <taxon>fabids</taxon>
        <taxon>Cucurbitales</taxon>
        <taxon>Cucurbitaceae</taxon>
        <taxon>Benincaseae</taxon>
        <taxon>Cucumis</taxon>
    </lineage>
</organism>
<dbReference type="AlphaFoldDB" id="A0A0A0KS96"/>
<reference evidence="1 2" key="2">
    <citation type="journal article" date="2009" name="PLoS ONE">
        <title>An integrated genetic and cytogenetic map of the cucumber genome.</title>
        <authorList>
            <person name="Ren Y."/>
            <person name="Zhang Z."/>
            <person name="Liu J."/>
            <person name="Staub J.E."/>
            <person name="Han Y."/>
            <person name="Cheng Z."/>
            <person name="Li X."/>
            <person name="Lu J."/>
            <person name="Miao H."/>
            <person name="Kang H."/>
            <person name="Xie B."/>
            <person name="Gu X."/>
            <person name="Wang X."/>
            <person name="Du Y."/>
            <person name="Jin W."/>
            <person name="Huang S."/>
        </authorList>
    </citation>
    <scope>NUCLEOTIDE SEQUENCE [LARGE SCALE GENOMIC DNA]</scope>
    <source>
        <strain evidence="2">cv. 9930</strain>
    </source>
</reference>
<reference evidence="1 2" key="3">
    <citation type="journal article" date="2010" name="BMC Genomics">
        <title>Transcriptome sequencing and comparative analysis of cucumber flowers with different sex types.</title>
        <authorList>
            <person name="Guo S."/>
            <person name="Zheng Y."/>
            <person name="Joung J.G."/>
            <person name="Liu S."/>
            <person name="Zhang Z."/>
            <person name="Crasta O.R."/>
            <person name="Sobral B.W."/>
            <person name="Xu Y."/>
            <person name="Huang S."/>
            <person name="Fei Z."/>
        </authorList>
    </citation>
    <scope>NUCLEOTIDE SEQUENCE [LARGE SCALE GENOMIC DNA]</scope>
    <source>
        <strain evidence="2">cv. 9930</strain>
    </source>
</reference>
<reference evidence="1 2" key="4">
    <citation type="journal article" date="2011" name="BMC Genomics">
        <title>RNA-Seq improves annotation of protein-coding genes in the cucumber genome.</title>
        <authorList>
            <person name="Li Z."/>
            <person name="Zhang Z."/>
            <person name="Yan P."/>
            <person name="Huang S."/>
            <person name="Fei Z."/>
            <person name="Lin K."/>
        </authorList>
    </citation>
    <scope>NUCLEOTIDE SEQUENCE [LARGE SCALE GENOMIC DNA]</scope>
    <source>
        <strain evidence="2">cv. 9930</strain>
    </source>
</reference>
<evidence type="ECO:0000313" key="2">
    <source>
        <dbReference type="Proteomes" id="UP000029981"/>
    </source>
</evidence>
<reference evidence="1 2" key="1">
    <citation type="journal article" date="2009" name="Nat. Genet.">
        <title>The genome of the cucumber, Cucumis sativus L.</title>
        <authorList>
            <person name="Huang S."/>
            <person name="Li R."/>
            <person name="Zhang Z."/>
            <person name="Li L."/>
            <person name="Gu X."/>
            <person name="Fan W."/>
            <person name="Lucas W.J."/>
            <person name="Wang X."/>
            <person name="Xie B."/>
            <person name="Ni P."/>
            <person name="Ren Y."/>
            <person name="Zhu H."/>
            <person name="Li J."/>
            <person name="Lin K."/>
            <person name="Jin W."/>
            <person name="Fei Z."/>
            <person name="Li G."/>
            <person name="Staub J."/>
            <person name="Kilian A."/>
            <person name="van der Vossen E.A."/>
            <person name="Wu Y."/>
            <person name="Guo J."/>
            <person name="He J."/>
            <person name="Jia Z."/>
            <person name="Ren Y."/>
            <person name="Tian G."/>
            <person name="Lu Y."/>
            <person name="Ruan J."/>
            <person name="Qian W."/>
            <person name="Wang M."/>
            <person name="Huang Q."/>
            <person name="Li B."/>
            <person name="Xuan Z."/>
            <person name="Cao J."/>
            <person name="Asan"/>
            <person name="Wu Z."/>
            <person name="Zhang J."/>
            <person name="Cai Q."/>
            <person name="Bai Y."/>
            <person name="Zhao B."/>
            <person name="Han Y."/>
            <person name="Li Y."/>
            <person name="Li X."/>
            <person name="Wang S."/>
            <person name="Shi Q."/>
            <person name="Liu S."/>
            <person name="Cho W.K."/>
            <person name="Kim J.Y."/>
            <person name="Xu Y."/>
            <person name="Heller-Uszynska K."/>
            <person name="Miao H."/>
            <person name="Cheng Z."/>
            <person name="Zhang S."/>
            <person name="Wu J."/>
            <person name="Yang Y."/>
            <person name="Kang H."/>
            <person name="Li M."/>
            <person name="Liang H."/>
            <person name="Ren X."/>
            <person name="Shi Z."/>
            <person name="Wen M."/>
            <person name="Jian M."/>
            <person name="Yang H."/>
            <person name="Zhang G."/>
            <person name="Yang Z."/>
            <person name="Chen R."/>
            <person name="Liu S."/>
            <person name="Li J."/>
            <person name="Ma L."/>
            <person name="Liu H."/>
            <person name="Zhou Y."/>
            <person name="Zhao J."/>
            <person name="Fang X."/>
            <person name="Li G."/>
            <person name="Fang L."/>
            <person name="Li Y."/>
            <person name="Liu D."/>
            <person name="Zheng H."/>
            <person name="Zhang Y."/>
            <person name="Qin N."/>
            <person name="Li Z."/>
            <person name="Yang G."/>
            <person name="Yang S."/>
            <person name="Bolund L."/>
            <person name="Kristiansen K."/>
            <person name="Zheng H."/>
            <person name="Li S."/>
            <person name="Zhang X."/>
            <person name="Yang H."/>
            <person name="Wang J."/>
            <person name="Sun R."/>
            <person name="Zhang B."/>
            <person name="Jiang S."/>
            <person name="Wang J."/>
            <person name="Du Y."/>
            <person name="Li S."/>
        </authorList>
    </citation>
    <scope>NUCLEOTIDE SEQUENCE [LARGE SCALE GENOMIC DNA]</scope>
    <source>
        <strain evidence="2">cv. 9930</strain>
    </source>
</reference>
<name>A0A0A0KS96_CUCSA</name>
<accession>A0A0A0KS96</accession>
<evidence type="ECO:0000313" key="1">
    <source>
        <dbReference type="EMBL" id="KGN51779.1"/>
    </source>
</evidence>
<dbReference type="EMBL" id="CM002926">
    <property type="protein sequence ID" value="KGN51779.1"/>
    <property type="molecule type" value="Genomic_DNA"/>
</dbReference>
<dbReference type="Proteomes" id="UP000029981">
    <property type="component" value="Chromosome 5"/>
</dbReference>
<protein>
    <submittedName>
        <fullName evidence="1">Biotin synthesis protein BioH</fullName>
    </submittedName>
</protein>
<sequence>MQAIPSQMLQRSIGLLNVFSHFHYAETADFRHSIGARNVGRQRSGKHHSKTRQVLTLQILQTFLQVVKGEIVVLVASANSLLIAEYHTRCFSAFCFEQEMTNGGFNRGRGIGSAFHHGSAERYVFGVYADVDSLSLAGE</sequence>